<dbReference type="PROSITE" id="PS50158">
    <property type="entry name" value="ZF_CCHC"/>
    <property type="match status" value="1"/>
</dbReference>
<gene>
    <name evidence="3" type="ORF">Cgig2_002101</name>
</gene>
<dbReference type="Gene3D" id="3.60.10.10">
    <property type="entry name" value="Endonuclease/exonuclease/phosphatase"/>
    <property type="match status" value="1"/>
</dbReference>
<evidence type="ECO:0000259" key="2">
    <source>
        <dbReference type="PROSITE" id="PS50158"/>
    </source>
</evidence>
<dbReference type="EMBL" id="JAKOGI010000015">
    <property type="protein sequence ID" value="KAJ8450416.1"/>
    <property type="molecule type" value="Genomic_DNA"/>
</dbReference>
<dbReference type="GO" id="GO:0003676">
    <property type="term" value="F:nucleic acid binding"/>
    <property type="evidence" value="ECO:0007669"/>
    <property type="project" value="InterPro"/>
</dbReference>
<feature type="domain" description="CCHC-type" evidence="2">
    <location>
        <begin position="152"/>
        <end position="165"/>
    </location>
</feature>
<sequence>MKSIFRNMWKRSKRLVIRELDSNLFAFQFFAAANKDYVLNEGPWAFDGSLLLLKRMTGLEVSSEVVFSTARFWVKAYDVPGKKQTVSFAQILASHIGEFVGCYDATMFGIDKALCFRVDIDISNPLRRGIYIKVADRQIWIRFKYVRLPDFCYGCGKLGHVLAGCDTVQIEDDDPNLQCVSWLRASPLKSRRHSVEMELHEEKRLYSAFSKQAASFKARTKLTFAIGATTPHIPHSTAADNSTNMIIDAATFIDPGGDFNEIFFHSEKSGGPQTAIDNFRMSFTDNGLYDLGYTGYDFTWCNYQTNGVVAEERLDCFCADAEWSLMFPDAMVTHIDSDMSDHLPIILKCFPRMDRKGTRKRRFQFENMWITESSCNDVVQIAWTSVSNPNAVDKLLDCIDKCSAKLLEWNATTFGDGHTLNIWDDRWLPRPTSFRPITPKTDAWADLKVSDLIDHTTACWRESLIHQIFLDCDSELIPQIPLCNSWPPDKLTWHYHPQGFFYVRSTYHMLIADSQASTGSSSLRDHSFWRAIWNCSIPPHIKLFAWRAATGILPSALAISRRIPNFSMSYRICGHVEESDIHALLECPIASQIWQDSDFD</sequence>
<keyword evidence="4" id="KW-1185">Reference proteome</keyword>
<keyword evidence="1" id="KW-0479">Metal-binding</keyword>
<reference evidence="3" key="1">
    <citation type="submission" date="2022-04" db="EMBL/GenBank/DDBJ databases">
        <title>Carnegiea gigantea Genome sequencing and assembly v2.</title>
        <authorList>
            <person name="Copetti D."/>
            <person name="Sanderson M.J."/>
            <person name="Burquez A."/>
            <person name="Wojciechowski M.F."/>
        </authorList>
    </citation>
    <scope>NUCLEOTIDE SEQUENCE</scope>
    <source>
        <strain evidence="3">SGP5-SGP5p</strain>
        <tissue evidence="3">Aerial part</tissue>
    </source>
</reference>
<keyword evidence="1" id="KW-0863">Zinc-finger</keyword>
<dbReference type="Pfam" id="PF14392">
    <property type="entry name" value="zf-CCHC_4"/>
    <property type="match status" value="1"/>
</dbReference>
<dbReference type="PANTHER" id="PTHR33710:SF71">
    <property type="entry name" value="ENDONUCLEASE_EXONUCLEASE_PHOSPHATASE DOMAIN-CONTAINING PROTEIN"/>
    <property type="match status" value="1"/>
</dbReference>
<comment type="caution">
    <text evidence="3">The sequence shown here is derived from an EMBL/GenBank/DDBJ whole genome shotgun (WGS) entry which is preliminary data.</text>
</comment>
<keyword evidence="1" id="KW-0862">Zinc</keyword>
<evidence type="ECO:0000313" key="3">
    <source>
        <dbReference type="EMBL" id="KAJ8450416.1"/>
    </source>
</evidence>
<dbReference type="InterPro" id="IPR025836">
    <property type="entry name" value="Zn_knuckle_CX2CX4HX4C"/>
</dbReference>
<dbReference type="Pfam" id="PF13966">
    <property type="entry name" value="zf-RVT"/>
    <property type="match status" value="1"/>
</dbReference>
<protein>
    <recommendedName>
        <fullName evidence="2">CCHC-type domain-containing protein</fullName>
    </recommendedName>
</protein>
<dbReference type="Pfam" id="PF14111">
    <property type="entry name" value="DUF4283"/>
    <property type="match status" value="1"/>
</dbReference>
<dbReference type="PANTHER" id="PTHR33710">
    <property type="entry name" value="BNAC02G09200D PROTEIN"/>
    <property type="match status" value="1"/>
</dbReference>
<organism evidence="3 4">
    <name type="scientific">Carnegiea gigantea</name>
    <dbReference type="NCBI Taxonomy" id="171969"/>
    <lineage>
        <taxon>Eukaryota</taxon>
        <taxon>Viridiplantae</taxon>
        <taxon>Streptophyta</taxon>
        <taxon>Embryophyta</taxon>
        <taxon>Tracheophyta</taxon>
        <taxon>Spermatophyta</taxon>
        <taxon>Magnoliopsida</taxon>
        <taxon>eudicotyledons</taxon>
        <taxon>Gunneridae</taxon>
        <taxon>Pentapetalae</taxon>
        <taxon>Caryophyllales</taxon>
        <taxon>Cactineae</taxon>
        <taxon>Cactaceae</taxon>
        <taxon>Cactoideae</taxon>
        <taxon>Echinocereeae</taxon>
        <taxon>Carnegiea</taxon>
    </lineage>
</organism>
<dbReference type="InterPro" id="IPR036691">
    <property type="entry name" value="Endo/exonu/phosph_ase_sf"/>
</dbReference>
<dbReference type="InterPro" id="IPR025558">
    <property type="entry name" value="DUF4283"/>
</dbReference>
<evidence type="ECO:0000313" key="4">
    <source>
        <dbReference type="Proteomes" id="UP001153076"/>
    </source>
</evidence>
<dbReference type="GO" id="GO:0008270">
    <property type="term" value="F:zinc ion binding"/>
    <property type="evidence" value="ECO:0007669"/>
    <property type="project" value="UniProtKB-KW"/>
</dbReference>
<dbReference type="InterPro" id="IPR026960">
    <property type="entry name" value="RVT-Znf"/>
</dbReference>
<dbReference type="OrthoDB" id="913635at2759"/>
<dbReference type="SUPFAM" id="SSF56219">
    <property type="entry name" value="DNase I-like"/>
    <property type="match status" value="1"/>
</dbReference>
<name>A0A9Q1KT27_9CARY</name>
<evidence type="ECO:0000256" key="1">
    <source>
        <dbReference type="PROSITE-ProRule" id="PRU00047"/>
    </source>
</evidence>
<accession>A0A9Q1KT27</accession>
<dbReference type="Proteomes" id="UP001153076">
    <property type="component" value="Unassembled WGS sequence"/>
</dbReference>
<proteinExistence type="predicted"/>
<dbReference type="AlphaFoldDB" id="A0A9Q1KT27"/>
<dbReference type="InterPro" id="IPR001878">
    <property type="entry name" value="Znf_CCHC"/>
</dbReference>